<evidence type="ECO:0000256" key="1">
    <source>
        <dbReference type="ARBA" id="ARBA00022801"/>
    </source>
</evidence>
<keyword evidence="2" id="KW-0812">Transmembrane</keyword>
<feature type="transmembrane region" description="Helical" evidence="2">
    <location>
        <begin position="164"/>
        <end position="186"/>
    </location>
</feature>
<protein>
    <submittedName>
        <fullName evidence="4">SpoIIE family protein phosphatase</fullName>
    </submittedName>
</protein>
<name>A0A7K3WSM3_9FLAO</name>
<evidence type="ECO:0000259" key="3">
    <source>
        <dbReference type="Pfam" id="PF07228"/>
    </source>
</evidence>
<feature type="transmembrane region" description="Helical" evidence="2">
    <location>
        <begin position="110"/>
        <end position="126"/>
    </location>
</feature>
<proteinExistence type="predicted"/>
<evidence type="ECO:0000313" key="4">
    <source>
        <dbReference type="EMBL" id="NEN24528.1"/>
    </source>
</evidence>
<dbReference type="Pfam" id="PF07228">
    <property type="entry name" value="SpoIIE"/>
    <property type="match status" value="1"/>
</dbReference>
<sequence length="489" mass="54802">MPTIAFWGSRSAQRSEPIITDRRFQFKVVSKVTILMSAGALLWSIGMLAIGAYSLLTVPLCYLVISAASMYLCSISRTSTAGCNLQMSVSIIFPCLFQIVAGGAMATGAVMIWSLVALFSISVYATSREIIKWIIFTLFVLAITVVYENTPLFHFEVILDLNPIYLLIFNSISTYGVILAIGYFFVGTVEKTKRNLGKAVQEVNELNMVLQERNDEHREGLVHARDIQMAFLKSEDHLRTIFTKLFLLRGPRDYVSGDFIWAEQKGDFKYIITGDCSSKGSSHGLLTMLMVSIADRVLQENESSDPGAFLTKMNMSIHDSNSLDLTGIKLDVRLTILVVNAKTNKAKFATAGGGLFVKNALNGTVKKHVLNTNGIGCGDSEVHFSSMDIDLEIGDMVYMLTDGFMDQENQTGEKFGEERFHEILTHLDTEYSFMQKRVLVKEFHQWQEKCEQTDDVLVCGFEIEDPSFVYEEIDELEIYSEAKMDSELD</sequence>
<feature type="transmembrane region" description="Helical" evidence="2">
    <location>
        <begin position="133"/>
        <end position="152"/>
    </location>
</feature>
<feature type="domain" description="PPM-type phosphatase" evidence="3">
    <location>
        <begin position="271"/>
        <end position="460"/>
    </location>
</feature>
<gene>
    <name evidence="4" type="ORF">G3O08_13555</name>
</gene>
<comment type="caution">
    <text evidence="4">The sequence shown here is derived from an EMBL/GenBank/DDBJ whole genome shotgun (WGS) entry which is preliminary data.</text>
</comment>
<accession>A0A7K3WSM3</accession>
<reference evidence="4 5" key="1">
    <citation type="submission" date="2020-02" db="EMBL/GenBank/DDBJ databases">
        <title>Out from the shadows clarifying the taxonomy of the family Cryomorphaceae and related taxa by utilizing the GTDB taxonomic framework.</title>
        <authorList>
            <person name="Bowman J.P."/>
        </authorList>
    </citation>
    <scope>NUCLEOTIDE SEQUENCE [LARGE SCALE GENOMIC DNA]</scope>
    <source>
        <strain evidence="4 5">QSSC 1-22</strain>
    </source>
</reference>
<dbReference type="PANTHER" id="PTHR43156">
    <property type="entry name" value="STAGE II SPORULATION PROTEIN E-RELATED"/>
    <property type="match status" value="1"/>
</dbReference>
<dbReference type="Gene3D" id="3.60.40.10">
    <property type="entry name" value="PPM-type phosphatase domain"/>
    <property type="match status" value="1"/>
</dbReference>
<evidence type="ECO:0000313" key="5">
    <source>
        <dbReference type="Proteomes" id="UP000486602"/>
    </source>
</evidence>
<dbReference type="InterPro" id="IPR001932">
    <property type="entry name" value="PPM-type_phosphatase-like_dom"/>
</dbReference>
<dbReference type="Proteomes" id="UP000486602">
    <property type="component" value="Unassembled WGS sequence"/>
</dbReference>
<keyword evidence="5" id="KW-1185">Reference proteome</keyword>
<evidence type="ECO:0000256" key="2">
    <source>
        <dbReference type="SAM" id="Phobius"/>
    </source>
</evidence>
<feature type="transmembrane region" description="Helical" evidence="2">
    <location>
        <begin position="32"/>
        <end position="50"/>
    </location>
</feature>
<organism evidence="4 5">
    <name type="scientific">Cryomorpha ignava</name>
    <dbReference type="NCBI Taxonomy" id="101383"/>
    <lineage>
        <taxon>Bacteria</taxon>
        <taxon>Pseudomonadati</taxon>
        <taxon>Bacteroidota</taxon>
        <taxon>Flavobacteriia</taxon>
        <taxon>Flavobacteriales</taxon>
        <taxon>Cryomorphaceae</taxon>
        <taxon>Cryomorpha</taxon>
    </lineage>
</organism>
<feature type="transmembrane region" description="Helical" evidence="2">
    <location>
        <begin position="56"/>
        <end position="73"/>
    </location>
</feature>
<keyword evidence="2" id="KW-1133">Transmembrane helix</keyword>
<dbReference type="InterPro" id="IPR036457">
    <property type="entry name" value="PPM-type-like_dom_sf"/>
</dbReference>
<dbReference type="EMBL" id="JAAGVY010000027">
    <property type="protein sequence ID" value="NEN24528.1"/>
    <property type="molecule type" value="Genomic_DNA"/>
</dbReference>
<dbReference type="InterPro" id="IPR052016">
    <property type="entry name" value="Bact_Sigma-Reg"/>
</dbReference>
<dbReference type="PANTHER" id="PTHR43156:SF9">
    <property type="entry name" value="HAMP DOMAIN-CONTAINING PROTEIN"/>
    <property type="match status" value="1"/>
</dbReference>
<dbReference type="GO" id="GO:0016791">
    <property type="term" value="F:phosphatase activity"/>
    <property type="evidence" value="ECO:0007669"/>
    <property type="project" value="TreeGrafter"/>
</dbReference>
<keyword evidence="1" id="KW-0378">Hydrolase</keyword>
<keyword evidence="2" id="KW-0472">Membrane</keyword>
<dbReference type="AlphaFoldDB" id="A0A7K3WSM3"/>
<dbReference type="RefSeq" id="WP_163285921.1">
    <property type="nucleotide sequence ID" value="NZ_JAAGVY010000027.1"/>
</dbReference>
<feature type="transmembrane region" description="Helical" evidence="2">
    <location>
        <begin position="85"/>
        <end position="104"/>
    </location>
</feature>